<proteinExistence type="predicted"/>
<evidence type="ECO:0000313" key="1">
    <source>
        <dbReference type="EMBL" id="QHU36217.1"/>
    </source>
</evidence>
<evidence type="ECO:0008006" key="2">
    <source>
        <dbReference type="Google" id="ProtNLM"/>
    </source>
</evidence>
<dbReference type="InterPro" id="IPR011604">
    <property type="entry name" value="PDDEXK-like_dom_sf"/>
</dbReference>
<dbReference type="SUPFAM" id="SSF52980">
    <property type="entry name" value="Restriction endonuclease-like"/>
    <property type="match status" value="1"/>
</dbReference>
<dbReference type="Gene3D" id="3.90.320.10">
    <property type="match status" value="1"/>
</dbReference>
<sequence length="290" mass="33246">MTYYPQKLIVKQCSNTAIHTMTDLASKNPHERDARITFEPVEHKYTIDADPGTAYTSVTTWVHSHFREFDSDAIIQRMMASRNWKASPYYGMTADAIKAAWDTNRDAAAAAGTAMHYNIECHYNGLNVPDEDANSPEFRYFLQFVQDHATTLRPYRTEWTVFDESVRISGSIDMVFENLDPATGSPDGTLSIYDWKRCKEIKKVPFGADEYSPNPVIAHIPDTNYWHYCLQLNTYKAVLERCYGKRVTDLFLVCLHPDNKNGSYQCIRVADLQAEVRALFEAKKNETNPK</sequence>
<name>A0A6C0LZV4_9ZZZZ</name>
<dbReference type="AlphaFoldDB" id="A0A6C0LZV4"/>
<reference evidence="1" key="1">
    <citation type="journal article" date="2020" name="Nature">
        <title>Giant virus diversity and host interactions through global metagenomics.</title>
        <authorList>
            <person name="Schulz F."/>
            <person name="Roux S."/>
            <person name="Paez-Espino D."/>
            <person name="Jungbluth S."/>
            <person name="Walsh D.A."/>
            <person name="Denef V.J."/>
            <person name="McMahon K.D."/>
            <person name="Konstantinidis K.T."/>
            <person name="Eloe-Fadrosh E.A."/>
            <person name="Kyrpides N.C."/>
            <person name="Woyke T."/>
        </authorList>
    </citation>
    <scope>NUCLEOTIDE SEQUENCE</scope>
    <source>
        <strain evidence="1">GVMAG-S-1035124-57</strain>
    </source>
</reference>
<accession>A0A6C0LZV4</accession>
<dbReference type="EMBL" id="MN740633">
    <property type="protein sequence ID" value="QHU36217.1"/>
    <property type="molecule type" value="Genomic_DNA"/>
</dbReference>
<protein>
    <recommendedName>
        <fullName evidence="2">PD-(D/E)XK endonuclease-like domain-containing protein</fullName>
    </recommendedName>
</protein>
<dbReference type="InterPro" id="IPR011335">
    <property type="entry name" value="Restrct_endonuc-II-like"/>
</dbReference>
<organism evidence="1">
    <name type="scientific">viral metagenome</name>
    <dbReference type="NCBI Taxonomy" id="1070528"/>
    <lineage>
        <taxon>unclassified sequences</taxon>
        <taxon>metagenomes</taxon>
        <taxon>organismal metagenomes</taxon>
    </lineage>
</organism>